<dbReference type="Pfam" id="PF06722">
    <property type="entry name" value="EryCIII-like_C"/>
    <property type="match status" value="1"/>
</dbReference>
<dbReference type="SUPFAM" id="SSF53756">
    <property type="entry name" value="UDP-Glycosyltransferase/glycogen phosphorylase"/>
    <property type="match status" value="1"/>
</dbReference>
<dbReference type="EMBL" id="QAYE01000001">
    <property type="protein sequence ID" value="PTW49088.1"/>
    <property type="molecule type" value="Genomic_DNA"/>
</dbReference>
<dbReference type="InterPro" id="IPR050426">
    <property type="entry name" value="Glycosyltransferase_28"/>
</dbReference>
<sequence>MQLCTTAPVISPQQRSRIPAVRLRRVLSKLAAGKDNTEPMRKIVLATIGSLGDLHPFIAIGLALKARGFAVVLAVPADHVVKVEAAGLTGIAIVGGFDALTETLGMPPDQVAKRIMSDQTYLMNRILMPWLANSTTALDNAMEGAVVLVASLFVFAAPIVAETRSVPLVNVLLQPMATFSAYAPPRTPDFAMMAHAPTGPIGRAWNRSVYRVMRGVLRHRYGRPVDAVRKTRGLPPSRQALLLETPASADLTLCCYSSAIAPRQPDLPDIARVTGFAIFDSDTGAPERLDPALESFLAAGPPPLVFTLGSFAIFAPGDFYATAAATARALGLRAILLTGSDDQAAASEHVHVCRYAPHSLLFPLACAIVHHGGAGSTGQALRAGKPQLVVSHMGDQYDNGHRIQSIGVGKTLSSKHFTIARAGAAITAILTDRMRETAAQVGAQVALENGAEAAADAIAALVDERG</sequence>
<keyword evidence="2" id="KW-0808">Transferase</keyword>
<dbReference type="Gene3D" id="3.40.50.2000">
    <property type="entry name" value="Glycogen Phosphorylase B"/>
    <property type="match status" value="2"/>
</dbReference>
<accession>A0A2T5UC67</accession>
<dbReference type="GO" id="GO:0016758">
    <property type="term" value="F:hexosyltransferase activity"/>
    <property type="evidence" value="ECO:0007669"/>
    <property type="project" value="UniProtKB-ARBA"/>
</dbReference>
<protein>
    <submittedName>
        <fullName evidence="2">UDP:flavonoid glycosyltransferase YjiC (YdhE family)</fullName>
    </submittedName>
</protein>
<gene>
    <name evidence="2" type="ORF">C8J25_101593</name>
</gene>
<name>A0A2T5UC67_9SPHN</name>
<dbReference type="CDD" id="cd03784">
    <property type="entry name" value="GT1_Gtf-like"/>
    <property type="match status" value="1"/>
</dbReference>
<dbReference type="GO" id="GO:0017000">
    <property type="term" value="P:antibiotic biosynthetic process"/>
    <property type="evidence" value="ECO:0007669"/>
    <property type="project" value="UniProtKB-ARBA"/>
</dbReference>
<reference evidence="2 3" key="1">
    <citation type="submission" date="2018-04" db="EMBL/GenBank/DDBJ databases">
        <title>Genomic Encyclopedia of Type Strains, Phase III (KMG-III): the genomes of soil and plant-associated and newly described type strains.</title>
        <authorList>
            <person name="Whitman W."/>
        </authorList>
    </citation>
    <scope>NUCLEOTIDE SEQUENCE [LARGE SCALE GENOMIC DNA]</scope>
    <source>
        <strain evidence="2 3">MA-olki</strain>
    </source>
</reference>
<dbReference type="AlphaFoldDB" id="A0A2T5UC67"/>
<proteinExistence type="predicted"/>
<dbReference type="Proteomes" id="UP000244013">
    <property type="component" value="Unassembled WGS sequence"/>
</dbReference>
<evidence type="ECO:0000259" key="1">
    <source>
        <dbReference type="Pfam" id="PF06722"/>
    </source>
</evidence>
<comment type="caution">
    <text evidence="2">The sequence shown here is derived from an EMBL/GenBank/DDBJ whole genome shotgun (WGS) entry which is preliminary data.</text>
</comment>
<dbReference type="InterPro" id="IPR010610">
    <property type="entry name" value="EryCIII-like_C"/>
</dbReference>
<dbReference type="PANTHER" id="PTHR48050">
    <property type="entry name" value="STEROL 3-BETA-GLUCOSYLTRANSFERASE"/>
    <property type="match status" value="1"/>
</dbReference>
<feature type="domain" description="Erythromycin biosynthesis protein CIII-like C-terminal" evidence="1">
    <location>
        <begin position="344"/>
        <end position="446"/>
    </location>
</feature>
<dbReference type="PANTHER" id="PTHR48050:SF13">
    <property type="entry name" value="STEROL 3-BETA-GLUCOSYLTRANSFERASE UGT80A2"/>
    <property type="match status" value="1"/>
</dbReference>
<dbReference type="GO" id="GO:0008194">
    <property type="term" value="F:UDP-glycosyltransferase activity"/>
    <property type="evidence" value="ECO:0007669"/>
    <property type="project" value="InterPro"/>
</dbReference>
<evidence type="ECO:0000313" key="2">
    <source>
        <dbReference type="EMBL" id="PTW49088.1"/>
    </source>
</evidence>
<dbReference type="InterPro" id="IPR002213">
    <property type="entry name" value="UDP_glucos_trans"/>
</dbReference>
<evidence type="ECO:0000313" key="3">
    <source>
        <dbReference type="Proteomes" id="UP000244013"/>
    </source>
</evidence>
<organism evidence="2 3">
    <name type="scientific">Sphingomonas faeni</name>
    <dbReference type="NCBI Taxonomy" id="185950"/>
    <lineage>
        <taxon>Bacteria</taxon>
        <taxon>Pseudomonadati</taxon>
        <taxon>Pseudomonadota</taxon>
        <taxon>Alphaproteobacteria</taxon>
        <taxon>Sphingomonadales</taxon>
        <taxon>Sphingomonadaceae</taxon>
        <taxon>Sphingomonas</taxon>
    </lineage>
</organism>